<keyword evidence="3" id="KW-0732">Signal</keyword>
<dbReference type="InterPro" id="IPR011050">
    <property type="entry name" value="Pectin_lyase_fold/virulence"/>
</dbReference>
<dbReference type="Pfam" id="PF10785">
    <property type="entry name" value="NADH-u_ox-rdase"/>
    <property type="match status" value="1"/>
</dbReference>
<sequence>IKELLLNASAGDGLAKNTDGFDLSKNDHITITNNTIYNQDDCLAMQSSTNTIFSNNYCHGSHGISVGSLGGPERNAFTTVSGLTVTGNTIVNSHNGIRIKTIIGLKGLVTNAVYRNNVLSNVTHAIVMHSDYNKTKGGYAGTPTSLVEITNITIDGLTGTAGNLYDIVANPDVVSDWTFTNITLEQNGRWQELRDDVVPQLNQTEMAKVFESKFKKLLRQRVAALKDSKRFRNITAALEEPKAAQFVRGSESQGGPMRYNMHYHMPYAAAPHDPREPRFPVIVKHPTFDDIKANFGAGDYTRWMGITAVSFPVGYVFGVKLHRRVAVPSMWVTGMLGSLGGFLLAYQNSSFRLQGYKANPVEVKQYITSKEE</sequence>
<dbReference type="InterPro" id="IPR006626">
    <property type="entry name" value="PbH1"/>
</dbReference>
<reference evidence="13 14" key="1">
    <citation type="journal article" date="2019" name="Mol. Plant Pathol.">
        <title>Genome sequencing of oomycete isolates from Chile supports the New Zealand origin of Phytophthora kernoviae and makes available the first Nothophytophthora sp. genome.</title>
        <authorList>
            <person name="Studholme D.J."/>
            <person name="Panda P."/>
            <person name="Sanfuentes Von Stowasser E."/>
            <person name="Gonzalez M."/>
            <person name="Hill R."/>
            <person name="Sambles C."/>
            <person name="Grant M."/>
            <person name="Williams N.M."/>
            <person name="McDougal R.L."/>
        </authorList>
    </citation>
    <scope>NUCLEOTIDE SEQUENCE [LARGE SCALE GENOMIC DNA]</scope>
    <source>
        <strain evidence="13">Chile4</strain>
    </source>
</reference>
<proteinExistence type="inferred from homology"/>
<dbReference type="SMART" id="SM00710">
    <property type="entry name" value="PbH1"/>
    <property type="match status" value="4"/>
</dbReference>
<dbReference type="EC" id="3.2.1.15" evidence="2"/>
<dbReference type="STRING" id="325452.A0A421GC14"/>
<dbReference type="PANTHER" id="PTHR31884:SF1">
    <property type="entry name" value="POLYGALACTURONASE"/>
    <property type="match status" value="1"/>
</dbReference>
<dbReference type="Proteomes" id="UP000285624">
    <property type="component" value="Unassembled WGS sequence"/>
</dbReference>
<dbReference type="GO" id="GO:0005576">
    <property type="term" value="C:extracellular region"/>
    <property type="evidence" value="ECO:0007669"/>
    <property type="project" value="TreeGrafter"/>
</dbReference>
<dbReference type="PROSITE" id="PS00502">
    <property type="entry name" value="POLYGALACTURONASE"/>
    <property type="match status" value="1"/>
</dbReference>
<evidence type="ECO:0000256" key="4">
    <source>
        <dbReference type="ARBA" id="ARBA00022737"/>
    </source>
</evidence>
<dbReference type="Gene3D" id="2.160.20.10">
    <property type="entry name" value="Single-stranded right-handed beta-helix, Pectin lyase-like"/>
    <property type="match status" value="1"/>
</dbReference>
<comment type="similarity">
    <text evidence="1 11">Belongs to the glycosyl hydrolase 28 family.</text>
</comment>
<keyword evidence="5 11" id="KW-0378">Hydrolase</keyword>
<evidence type="ECO:0000256" key="11">
    <source>
        <dbReference type="RuleBase" id="RU361169"/>
    </source>
</evidence>
<keyword evidence="7 11" id="KW-0326">Glycosidase</keyword>
<accession>A0A421GC14</accession>
<evidence type="ECO:0000256" key="10">
    <source>
        <dbReference type="PROSITE-ProRule" id="PRU10052"/>
    </source>
</evidence>
<evidence type="ECO:0000256" key="2">
    <source>
        <dbReference type="ARBA" id="ARBA00012736"/>
    </source>
</evidence>
<evidence type="ECO:0000259" key="12">
    <source>
        <dbReference type="Pfam" id="PF10785"/>
    </source>
</evidence>
<keyword evidence="6" id="KW-1015">Disulfide bond</keyword>
<name>A0A421GC14_9STRA</name>
<dbReference type="NCBIfam" id="TIGR03804">
    <property type="entry name" value="para_beta_helix"/>
    <property type="match status" value="1"/>
</dbReference>
<dbReference type="GO" id="GO:0071555">
    <property type="term" value="P:cell wall organization"/>
    <property type="evidence" value="ECO:0007669"/>
    <property type="project" value="UniProtKB-KW"/>
</dbReference>
<evidence type="ECO:0000256" key="8">
    <source>
        <dbReference type="ARBA" id="ARBA00023316"/>
    </source>
</evidence>
<evidence type="ECO:0000313" key="13">
    <source>
        <dbReference type="EMBL" id="RLN72450.1"/>
    </source>
</evidence>
<gene>
    <name evidence="13" type="ORF">BBO99_00009794</name>
</gene>
<keyword evidence="4" id="KW-0677">Repeat</keyword>
<dbReference type="AlphaFoldDB" id="A0A421GC14"/>
<keyword evidence="14" id="KW-1185">Reference proteome</keyword>
<protein>
    <recommendedName>
        <fullName evidence="2">endo-polygalacturonase</fullName>
        <ecNumber evidence="2">3.2.1.15</ecNumber>
    </recommendedName>
</protein>
<feature type="active site" evidence="10">
    <location>
        <position position="62"/>
    </location>
</feature>
<evidence type="ECO:0000313" key="14">
    <source>
        <dbReference type="Proteomes" id="UP000285624"/>
    </source>
</evidence>
<evidence type="ECO:0000256" key="6">
    <source>
        <dbReference type="ARBA" id="ARBA00023157"/>
    </source>
</evidence>
<feature type="non-terminal residue" evidence="13">
    <location>
        <position position="1"/>
    </location>
</feature>
<evidence type="ECO:0000256" key="3">
    <source>
        <dbReference type="ARBA" id="ARBA00022729"/>
    </source>
</evidence>
<dbReference type="EMBL" id="MBDN02001156">
    <property type="protein sequence ID" value="RLN72450.1"/>
    <property type="molecule type" value="Genomic_DNA"/>
</dbReference>
<dbReference type="SUPFAM" id="SSF51126">
    <property type="entry name" value="Pectin lyase-like"/>
    <property type="match status" value="1"/>
</dbReference>
<evidence type="ECO:0000256" key="7">
    <source>
        <dbReference type="ARBA" id="ARBA00023295"/>
    </source>
</evidence>
<comment type="caution">
    <text evidence="13">The sequence shown here is derived from an EMBL/GenBank/DDBJ whole genome shotgun (WGS) entry which is preliminary data.</text>
</comment>
<dbReference type="InterPro" id="IPR022441">
    <property type="entry name" value="Para_beta_helix_rpt-2"/>
</dbReference>
<dbReference type="GO" id="GO:0004650">
    <property type="term" value="F:polygalacturonase activity"/>
    <property type="evidence" value="ECO:0007669"/>
    <property type="project" value="UniProtKB-EC"/>
</dbReference>
<dbReference type="Pfam" id="PF00295">
    <property type="entry name" value="Glyco_hydro_28"/>
    <property type="match status" value="1"/>
</dbReference>
<evidence type="ECO:0000256" key="5">
    <source>
        <dbReference type="ARBA" id="ARBA00022801"/>
    </source>
</evidence>
<evidence type="ECO:0000256" key="9">
    <source>
        <dbReference type="ARBA" id="ARBA00034074"/>
    </source>
</evidence>
<dbReference type="InterPro" id="IPR019721">
    <property type="entry name" value="NADH-UbQ_OxRdtase_su21_N"/>
</dbReference>
<dbReference type="InterPro" id="IPR012334">
    <property type="entry name" value="Pectin_lyas_fold"/>
</dbReference>
<dbReference type="PANTHER" id="PTHR31884">
    <property type="entry name" value="POLYGALACTURONASE"/>
    <property type="match status" value="1"/>
</dbReference>
<feature type="domain" description="NADH-ubiquinone oxidoreductase 21kDa subunit N-terminal" evidence="12">
    <location>
        <begin position="277"/>
        <end position="357"/>
    </location>
</feature>
<comment type="catalytic activity">
    <reaction evidence="9">
        <text>(1,4-alpha-D-galacturonosyl)n+m + H2O = (1,4-alpha-D-galacturonosyl)n + (1,4-alpha-D-galacturonosyl)m.</text>
        <dbReference type="EC" id="3.2.1.15"/>
    </reaction>
</comment>
<organism evidence="13 14">
    <name type="scientific">Phytophthora kernoviae</name>
    <dbReference type="NCBI Taxonomy" id="325452"/>
    <lineage>
        <taxon>Eukaryota</taxon>
        <taxon>Sar</taxon>
        <taxon>Stramenopiles</taxon>
        <taxon>Oomycota</taxon>
        <taxon>Peronosporomycetes</taxon>
        <taxon>Peronosporales</taxon>
        <taxon>Peronosporaceae</taxon>
        <taxon>Phytophthora</taxon>
    </lineage>
</organism>
<dbReference type="InterPro" id="IPR000743">
    <property type="entry name" value="Glyco_hydro_28"/>
</dbReference>
<dbReference type="GO" id="GO:0045490">
    <property type="term" value="P:pectin catabolic process"/>
    <property type="evidence" value="ECO:0007669"/>
    <property type="project" value="TreeGrafter"/>
</dbReference>
<evidence type="ECO:0000256" key="1">
    <source>
        <dbReference type="ARBA" id="ARBA00008834"/>
    </source>
</evidence>
<dbReference type="InterPro" id="IPR050434">
    <property type="entry name" value="Glycosyl_hydrlase_28"/>
</dbReference>
<keyword evidence="8" id="KW-0961">Cell wall biogenesis/degradation</keyword>